<protein>
    <recommendedName>
        <fullName evidence="2">Histidinol-phosphatase</fullName>
    </recommendedName>
</protein>
<evidence type="ECO:0000313" key="1">
    <source>
        <dbReference type="EMBL" id="GAG79617.1"/>
    </source>
</evidence>
<comment type="caution">
    <text evidence="1">The sequence shown here is derived from an EMBL/GenBank/DDBJ whole genome shotgun (WGS) entry which is preliminary data.</text>
</comment>
<dbReference type="AlphaFoldDB" id="X1BEI6"/>
<dbReference type="EMBL" id="BART01012328">
    <property type="protein sequence ID" value="GAG79617.1"/>
    <property type="molecule type" value="Genomic_DNA"/>
</dbReference>
<dbReference type="SUPFAM" id="SSF89550">
    <property type="entry name" value="PHP domain-like"/>
    <property type="match status" value="1"/>
</dbReference>
<accession>X1BEI6</accession>
<proteinExistence type="predicted"/>
<gene>
    <name evidence="1" type="ORF">S01H4_25788</name>
</gene>
<evidence type="ECO:0008006" key="2">
    <source>
        <dbReference type="Google" id="ProtNLM"/>
    </source>
</evidence>
<dbReference type="InterPro" id="IPR016195">
    <property type="entry name" value="Pol/histidinol_Pase-like"/>
</dbReference>
<name>X1BEI6_9ZZZZ</name>
<organism evidence="1">
    <name type="scientific">marine sediment metagenome</name>
    <dbReference type="NCBI Taxonomy" id="412755"/>
    <lineage>
        <taxon>unclassified sequences</taxon>
        <taxon>metagenomes</taxon>
        <taxon>ecological metagenomes</taxon>
    </lineage>
</organism>
<dbReference type="Gene3D" id="3.20.20.140">
    <property type="entry name" value="Metal-dependent hydrolases"/>
    <property type="match status" value="1"/>
</dbReference>
<reference evidence="1" key="1">
    <citation type="journal article" date="2014" name="Front. Microbiol.">
        <title>High frequency of phylogenetically diverse reductive dehalogenase-homologous genes in deep subseafloor sedimentary metagenomes.</title>
        <authorList>
            <person name="Kawai M."/>
            <person name="Futagami T."/>
            <person name="Toyoda A."/>
            <person name="Takaki Y."/>
            <person name="Nishi S."/>
            <person name="Hori S."/>
            <person name="Arai W."/>
            <person name="Tsubouchi T."/>
            <person name="Morono Y."/>
            <person name="Uchiyama I."/>
            <person name="Ito T."/>
            <person name="Fujiyama A."/>
            <person name="Inagaki F."/>
            <person name="Takami H."/>
        </authorList>
    </citation>
    <scope>NUCLEOTIDE SEQUENCE</scope>
    <source>
        <strain evidence="1">Expedition CK06-06</strain>
    </source>
</reference>
<feature type="non-terminal residue" evidence="1">
    <location>
        <position position="1"/>
    </location>
</feature>
<sequence>LDILISFLKNYTIYFEFNPSYPSYYSRQNEIFFDKLKDNNIPVAIGCDSHSISSLNNIGEPLEMIKYYSLEKNFRILINILENKR</sequence>